<dbReference type="GO" id="GO:0008276">
    <property type="term" value="F:protein methyltransferase activity"/>
    <property type="evidence" value="ECO:0007669"/>
    <property type="project" value="InterPro"/>
</dbReference>
<dbReference type="Proteomes" id="UP000275024">
    <property type="component" value="Unassembled WGS sequence"/>
</dbReference>
<dbReference type="PIRSF" id="PIRSF036428">
    <property type="entry name" value="CobL"/>
    <property type="match status" value="1"/>
</dbReference>
<name>A0A3A9VV61_9ACTN</name>
<feature type="domain" description="Tetrapyrrole methylase" evidence="6">
    <location>
        <begin position="16"/>
        <end position="198"/>
    </location>
</feature>
<dbReference type="CDD" id="cd02440">
    <property type="entry name" value="AdoMet_MTases"/>
    <property type="match status" value="1"/>
</dbReference>
<evidence type="ECO:0000256" key="1">
    <source>
        <dbReference type="ARBA" id="ARBA00004953"/>
    </source>
</evidence>
<keyword evidence="5" id="KW-0949">S-adenosyl-L-methionine</keyword>
<dbReference type="Gene3D" id="3.40.50.150">
    <property type="entry name" value="Vaccinia Virus protein VP39"/>
    <property type="match status" value="1"/>
</dbReference>
<dbReference type="NCBIfam" id="TIGR02469">
    <property type="entry name" value="CbiT"/>
    <property type="match status" value="1"/>
</dbReference>
<comment type="caution">
    <text evidence="7">The sequence shown here is derived from an EMBL/GenBank/DDBJ whole genome shotgun (WGS) entry which is preliminary data.</text>
</comment>
<dbReference type="EMBL" id="RBDY01000032">
    <property type="protein sequence ID" value="RKN15597.1"/>
    <property type="molecule type" value="Genomic_DNA"/>
</dbReference>
<protein>
    <submittedName>
        <fullName evidence="7">Precorrin-6y C5,15-methyltransferase (Decarboxylating) subunit CbiE</fullName>
    </submittedName>
</protein>
<dbReference type="RefSeq" id="WP_120699904.1">
    <property type="nucleotide sequence ID" value="NZ_RBDX01000034.1"/>
</dbReference>
<dbReference type="InterPro" id="IPR012818">
    <property type="entry name" value="CbiE"/>
</dbReference>
<dbReference type="PANTHER" id="PTHR43182:SF1">
    <property type="entry name" value="COBALT-PRECORRIN-7 C(5)-METHYLTRANSFERASE"/>
    <property type="match status" value="1"/>
</dbReference>
<organism evidence="7 10">
    <name type="scientific">Streptomyces radicis</name>
    <dbReference type="NCBI Taxonomy" id="1750517"/>
    <lineage>
        <taxon>Bacteria</taxon>
        <taxon>Bacillati</taxon>
        <taxon>Actinomycetota</taxon>
        <taxon>Actinomycetes</taxon>
        <taxon>Kitasatosporales</taxon>
        <taxon>Streptomycetaceae</taxon>
        <taxon>Streptomyces</taxon>
    </lineage>
</organism>
<evidence type="ECO:0000259" key="6">
    <source>
        <dbReference type="Pfam" id="PF00590"/>
    </source>
</evidence>
<dbReference type="CDD" id="cd11644">
    <property type="entry name" value="Precorrin-6Y-MT"/>
    <property type="match status" value="1"/>
</dbReference>
<dbReference type="EMBL" id="RBDX01000034">
    <property type="protein sequence ID" value="RKN04640.1"/>
    <property type="molecule type" value="Genomic_DNA"/>
</dbReference>
<sequence>MVDAMGGATGPRGRARITVVGIGADGWEGMPERLRAVVRNAGVLLGGSRHLGLVPPVAGQRRETWPSPLRERLPALLGSLGTAPVAALASGDPMVSGIGTTLVEVLGADAVLIEPAVSSVALARARMGWSAESSEVVTLVGRDARLLLRSLAPGHRVLVLSPDRAAPGVVARLLVDAGYGGSAMTVLGDLGADTESRAELTASAWLGERAPGVPALHVLALDLRGPGVSWATGLPDEAYEHDGQLTRRDLRAAALARLAPAPGAHLWDVGAGAGSVGIEWLRTHPTCRASAVESAPERAARIRRNAGRLGVPTLTVVEGSAPEALAGLPTPDAVFVGGGATRAGVVDACLGALRPGGRLVVHGVTLETERVLADAYRLHGGELSRVAVESAAPLGTFTGWTPARTVTQWFVTRRP</sequence>
<evidence type="ECO:0000313" key="8">
    <source>
        <dbReference type="EMBL" id="RKN15597.1"/>
    </source>
</evidence>
<keyword evidence="9" id="KW-1185">Reference proteome</keyword>
<dbReference type="InterPro" id="IPR000878">
    <property type="entry name" value="4pyrrol_Mease"/>
</dbReference>
<evidence type="ECO:0000313" key="10">
    <source>
        <dbReference type="Proteomes" id="UP000275024"/>
    </source>
</evidence>
<evidence type="ECO:0000313" key="7">
    <source>
        <dbReference type="EMBL" id="RKN04640.1"/>
    </source>
</evidence>
<reference evidence="9 10" key="1">
    <citation type="submission" date="2018-09" db="EMBL/GenBank/DDBJ databases">
        <title>Streptomyces sp. nov. DS1-2, an endophytic actinomycete isolated from roots of Dendrobium scabrilingue.</title>
        <authorList>
            <person name="Kuncharoen N."/>
            <person name="Kudo T."/>
            <person name="Ohkuma M."/>
            <person name="Yuki M."/>
            <person name="Tanasupawat S."/>
        </authorList>
    </citation>
    <scope>NUCLEOTIDE SEQUENCE [LARGE SCALE GENOMIC DNA]</scope>
    <source>
        <strain evidence="7 10">AZ1-7</strain>
        <strain evidence="8 9">DS1-2</strain>
    </source>
</reference>
<evidence type="ECO:0000313" key="9">
    <source>
        <dbReference type="Proteomes" id="UP000268652"/>
    </source>
</evidence>
<keyword evidence="2" id="KW-0169">Cobalamin biosynthesis</keyword>
<dbReference type="SUPFAM" id="SSF53790">
    <property type="entry name" value="Tetrapyrrole methylase"/>
    <property type="match status" value="1"/>
</dbReference>
<evidence type="ECO:0000256" key="4">
    <source>
        <dbReference type="ARBA" id="ARBA00022679"/>
    </source>
</evidence>
<dbReference type="InterPro" id="IPR029063">
    <property type="entry name" value="SAM-dependent_MTases_sf"/>
</dbReference>
<accession>A0A3A9VV61</accession>
<evidence type="ECO:0000256" key="3">
    <source>
        <dbReference type="ARBA" id="ARBA00022603"/>
    </source>
</evidence>
<dbReference type="OrthoDB" id="9787825at2"/>
<dbReference type="InterPro" id="IPR014008">
    <property type="entry name" value="Cbl_synth_MTase_CbiT"/>
</dbReference>
<dbReference type="InterPro" id="IPR014777">
    <property type="entry name" value="4pyrrole_Mease_sub1"/>
</dbReference>
<keyword evidence="3 7" id="KW-0489">Methyltransferase</keyword>
<dbReference type="GO" id="GO:0009236">
    <property type="term" value="P:cobalamin biosynthetic process"/>
    <property type="evidence" value="ECO:0007669"/>
    <property type="project" value="UniProtKB-UniPathway"/>
</dbReference>
<dbReference type="NCBIfam" id="TIGR02467">
    <property type="entry name" value="CbiE"/>
    <property type="match status" value="1"/>
</dbReference>
<evidence type="ECO:0000256" key="2">
    <source>
        <dbReference type="ARBA" id="ARBA00022573"/>
    </source>
</evidence>
<dbReference type="InterPro" id="IPR006365">
    <property type="entry name" value="Cbl_synth_CobL"/>
</dbReference>
<gene>
    <name evidence="7" type="primary">cbiE</name>
    <name evidence="8" type="ORF">D7318_27375</name>
    <name evidence="7" type="ORF">D7319_27970</name>
</gene>
<comment type="pathway">
    <text evidence="1">Cofactor biosynthesis; adenosylcobalamin biosynthesis.</text>
</comment>
<dbReference type="PANTHER" id="PTHR43182">
    <property type="entry name" value="COBALT-PRECORRIN-6B C(15)-METHYLTRANSFERASE (DECARBOXYLATING)"/>
    <property type="match status" value="1"/>
</dbReference>
<dbReference type="SUPFAM" id="SSF53335">
    <property type="entry name" value="S-adenosyl-L-methionine-dependent methyltransferases"/>
    <property type="match status" value="1"/>
</dbReference>
<dbReference type="InterPro" id="IPR035996">
    <property type="entry name" value="4pyrrol_Methylase_sf"/>
</dbReference>
<dbReference type="InterPro" id="IPR050714">
    <property type="entry name" value="Cobalamin_biosynth_MTase"/>
</dbReference>
<dbReference type="UniPathway" id="UPA00148"/>
<dbReference type="AlphaFoldDB" id="A0A3A9VV61"/>
<keyword evidence="4 7" id="KW-0808">Transferase</keyword>
<proteinExistence type="predicted"/>
<dbReference type="Proteomes" id="UP000268652">
    <property type="component" value="Unassembled WGS sequence"/>
</dbReference>
<dbReference type="Pfam" id="PF00590">
    <property type="entry name" value="TP_methylase"/>
    <property type="match status" value="1"/>
</dbReference>
<evidence type="ECO:0000256" key="5">
    <source>
        <dbReference type="ARBA" id="ARBA00022691"/>
    </source>
</evidence>
<dbReference type="Gene3D" id="3.40.1010.10">
    <property type="entry name" value="Cobalt-precorrin-4 Transmethylase, Domain 1"/>
    <property type="match status" value="1"/>
</dbReference>
<dbReference type="GO" id="GO:0032259">
    <property type="term" value="P:methylation"/>
    <property type="evidence" value="ECO:0007669"/>
    <property type="project" value="UniProtKB-KW"/>
</dbReference>